<proteinExistence type="predicted"/>
<evidence type="ECO:0000313" key="1">
    <source>
        <dbReference type="EMBL" id="KAE8350636.1"/>
    </source>
</evidence>
<evidence type="ECO:0000313" key="2">
    <source>
        <dbReference type="Proteomes" id="UP000327118"/>
    </source>
</evidence>
<organism evidence="1 2">
    <name type="scientific">Aspergillus coremiiformis</name>
    <dbReference type="NCBI Taxonomy" id="138285"/>
    <lineage>
        <taxon>Eukaryota</taxon>
        <taxon>Fungi</taxon>
        <taxon>Dikarya</taxon>
        <taxon>Ascomycota</taxon>
        <taxon>Pezizomycotina</taxon>
        <taxon>Eurotiomycetes</taxon>
        <taxon>Eurotiomycetidae</taxon>
        <taxon>Eurotiales</taxon>
        <taxon>Aspergillaceae</taxon>
        <taxon>Aspergillus</taxon>
        <taxon>Aspergillus subgen. Circumdati</taxon>
    </lineage>
</organism>
<dbReference type="AlphaFoldDB" id="A0A5N6Z129"/>
<reference evidence="2" key="1">
    <citation type="submission" date="2019-04" db="EMBL/GenBank/DDBJ databases">
        <title>Friends and foes A comparative genomics studyof 23 Aspergillus species from section Flavi.</title>
        <authorList>
            <consortium name="DOE Joint Genome Institute"/>
            <person name="Kjaerbolling I."/>
            <person name="Vesth T."/>
            <person name="Frisvad J.C."/>
            <person name="Nybo J.L."/>
            <person name="Theobald S."/>
            <person name="Kildgaard S."/>
            <person name="Isbrandt T."/>
            <person name="Kuo A."/>
            <person name="Sato A."/>
            <person name="Lyhne E.K."/>
            <person name="Kogle M.E."/>
            <person name="Wiebenga A."/>
            <person name="Kun R.S."/>
            <person name="Lubbers R.J."/>
            <person name="Makela M.R."/>
            <person name="Barry K."/>
            <person name="Chovatia M."/>
            <person name="Clum A."/>
            <person name="Daum C."/>
            <person name="Haridas S."/>
            <person name="He G."/>
            <person name="LaButti K."/>
            <person name="Lipzen A."/>
            <person name="Mondo S."/>
            <person name="Riley R."/>
            <person name="Salamov A."/>
            <person name="Simmons B.A."/>
            <person name="Magnuson J.K."/>
            <person name="Henrissat B."/>
            <person name="Mortensen U.H."/>
            <person name="Larsen T.O."/>
            <person name="Devries R.P."/>
            <person name="Grigoriev I.V."/>
            <person name="Machida M."/>
            <person name="Baker S.E."/>
            <person name="Andersen M.R."/>
        </authorList>
    </citation>
    <scope>NUCLEOTIDE SEQUENCE [LARGE SCALE GENOMIC DNA]</scope>
    <source>
        <strain evidence="2">CBS 553.77</strain>
    </source>
</reference>
<keyword evidence="2" id="KW-1185">Reference proteome</keyword>
<sequence>MAPSVCHRASTLSSFTSCGRASQAALPHCLVLWRDESSRADNQLNILSSDTSTLQSSLPGVSILRECIRPAISLIDSVNTSIFRWGFKRAVNRISDLHHFLSIVYLP</sequence>
<name>A0A5N6Z129_9EURO</name>
<protein>
    <submittedName>
        <fullName evidence="1">Uncharacterized protein</fullName>
    </submittedName>
</protein>
<accession>A0A5N6Z129</accession>
<gene>
    <name evidence="1" type="ORF">BDV28DRAFT_35285</name>
</gene>
<dbReference type="EMBL" id="ML739213">
    <property type="protein sequence ID" value="KAE8350636.1"/>
    <property type="molecule type" value="Genomic_DNA"/>
</dbReference>
<dbReference type="Proteomes" id="UP000327118">
    <property type="component" value="Unassembled WGS sequence"/>
</dbReference>